<dbReference type="GO" id="GO:0060041">
    <property type="term" value="P:retina development in camera-type eye"/>
    <property type="evidence" value="ECO:0007669"/>
    <property type="project" value="TreeGrafter"/>
</dbReference>
<dbReference type="eggNOG" id="KOG1181">
    <property type="taxonomic scope" value="Eukaryota"/>
</dbReference>
<dbReference type="InterPro" id="IPR001024">
    <property type="entry name" value="PLAT/LH2_dom"/>
</dbReference>
<feature type="compositionally biased region" description="Polar residues" evidence="2">
    <location>
        <begin position="190"/>
        <end position="221"/>
    </location>
</feature>
<dbReference type="PANTHER" id="PTHR23005">
    <property type="entry name" value="RETINITIS PIGMENTOSA 1 PROTEIN"/>
    <property type="match status" value="1"/>
</dbReference>
<dbReference type="Gene3D" id="2.60.60.20">
    <property type="entry name" value="PLAT/LH2 domain"/>
    <property type="match status" value="3"/>
</dbReference>
<dbReference type="PaxDb" id="10029-XP_007632657.1"/>
<dbReference type="PROSITE" id="PS50095">
    <property type="entry name" value="PLAT"/>
    <property type="match status" value="2"/>
</dbReference>
<organism evidence="4 5">
    <name type="scientific">Cricetulus griseus</name>
    <name type="common">Chinese hamster</name>
    <name type="synonym">Cricetulus barabensis griseus</name>
    <dbReference type="NCBI Taxonomy" id="10029"/>
    <lineage>
        <taxon>Eukaryota</taxon>
        <taxon>Metazoa</taxon>
        <taxon>Chordata</taxon>
        <taxon>Craniata</taxon>
        <taxon>Vertebrata</taxon>
        <taxon>Euteleostomi</taxon>
        <taxon>Mammalia</taxon>
        <taxon>Eutheria</taxon>
        <taxon>Euarchontoglires</taxon>
        <taxon>Glires</taxon>
        <taxon>Rodentia</taxon>
        <taxon>Myomorpha</taxon>
        <taxon>Muroidea</taxon>
        <taxon>Cricetidae</taxon>
        <taxon>Cricetinae</taxon>
        <taxon>Cricetulus</taxon>
    </lineage>
</organism>
<protein>
    <submittedName>
        <fullName evidence="4">Oxygen-regulated protein 1</fullName>
    </submittedName>
</protein>
<feature type="region of interest" description="Disordered" evidence="2">
    <location>
        <begin position="166"/>
        <end position="221"/>
    </location>
</feature>
<dbReference type="InParanoid" id="G3HSY3"/>
<dbReference type="STRING" id="10029.G3HSY3"/>
<feature type="domain" description="PLAT" evidence="3">
    <location>
        <begin position="554"/>
        <end position="657"/>
    </location>
</feature>
<evidence type="ECO:0000259" key="3">
    <source>
        <dbReference type="PROSITE" id="PS50095"/>
    </source>
</evidence>
<evidence type="ECO:0000256" key="2">
    <source>
        <dbReference type="SAM" id="MobiDB-lite"/>
    </source>
</evidence>
<dbReference type="SUPFAM" id="SSF49723">
    <property type="entry name" value="Lipase/lipooxygenase domain (PLAT/LH2 domain)"/>
    <property type="match status" value="3"/>
</dbReference>
<dbReference type="PANTHER" id="PTHR23005:SF4">
    <property type="entry name" value="OXYGEN-REGULATED PROTEIN 1"/>
    <property type="match status" value="1"/>
</dbReference>
<name>G3HSY3_CRIGR</name>
<dbReference type="Proteomes" id="UP000001075">
    <property type="component" value="Unassembled WGS sequence"/>
</dbReference>
<dbReference type="AlphaFoldDB" id="G3HSY3"/>
<evidence type="ECO:0000313" key="4">
    <source>
        <dbReference type="EMBL" id="EGW09773.1"/>
    </source>
</evidence>
<sequence>MLSVLAAAFFPGCGTLEVPSLQAVILSSGAVVAAGREPFKPGNYDIQKYLLPARLPGISHRVYRKGKPVLEKRKMSTHMPSVLSPQIESLASEKTYDCYSECSVAPENYLALEKHDSHNLSTYPDDGVEKSIIFNQDGTMTVVMKVRFKIKEEETVKWTTTVNRAGLSNNDEKNKKSSYPARSDDRPSSLKLTSCSLSEDITDTTQQGSLTEEENTQATAQQAESCSSAVWGNASVDTDIIQGCQKQVKHFYRPPTPGPKRRRQKKSVIGTVTVVSETEVQEKQFSYSEERESGEKSEYHMFTHSCSKMSSVSNKLVQIHSNDELESTLERTKETGLLKSNAINAGAIEITSQKVLKLCHNNGLPSSVSENSVVEEGIVESVVSDKDSIKHFRTYSNTNDKFSSVSADRTLSSGITVGDIGKPFKIRIGHTNSGCSPSWHCKGIELQNMNSGEKFYIPVQRWLAQEQEDGEICREFPILSKGQPVLPGNGWFLEDVVVRDPTTNHEYAFFCHRWLDEGEDDGRIVREIYARDNTIFSMKESRHSYSTETLQAEDKWRVLVLTGDTGTQANVTLWVYGDEGVTGPISLTKESPEHLFLPGQQDEFQIDAFQIEAVSLGNLQKVLLHCEASDKSQYWYCEKVIIREPDTASESIFTCER</sequence>
<proteinExistence type="predicted"/>
<reference evidence="5" key="1">
    <citation type="journal article" date="2011" name="Nat. Biotechnol.">
        <title>The genomic sequence of the Chinese hamster ovary (CHO)-K1 cell line.</title>
        <authorList>
            <person name="Xu X."/>
            <person name="Nagarajan H."/>
            <person name="Lewis N.E."/>
            <person name="Pan S."/>
            <person name="Cai Z."/>
            <person name="Liu X."/>
            <person name="Chen W."/>
            <person name="Xie M."/>
            <person name="Wang W."/>
            <person name="Hammond S."/>
            <person name="Andersen M.R."/>
            <person name="Neff N."/>
            <person name="Passarelli B."/>
            <person name="Koh W."/>
            <person name="Fan H.C."/>
            <person name="Wang J."/>
            <person name="Gui Y."/>
            <person name="Lee K.H."/>
            <person name="Betenbaugh M.J."/>
            <person name="Quake S.R."/>
            <person name="Famili I."/>
            <person name="Palsson B.O."/>
            <person name="Wang J."/>
        </authorList>
    </citation>
    <scope>NUCLEOTIDE SEQUENCE [LARGE SCALE GENOMIC DNA]</scope>
    <source>
        <strain evidence="5">CHO K1 cell line</strain>
    </source>
</reference>
<dbReference type="GO" id="GO:0035082">
    <property type="term" value="P:axoneme assembly"/>
    <property type="evidence" value="ECO:0007669"/>
    <property type="project" value="TreeGrafter"/>
</dbReference>
<dbReference type="GO" id="GO:0005930">
    <property type="term" value="C:axoneme"/>
    <property type="evidence" value="ECO:0007669"/>
    <property type="project" value="TreeGrafter"/>
</dbReference>
<evidence type="ECO:0000313" key="5">
    <source>
        <dbReference type="Proteomes" id="UP000001075"/>
    </source>
</evidence>
<comment type="caution">
    <text evidence="1">Lacks conserved residue(s) required for the propagation of feature annotation.</text>
</comment>
<feature type="domain" description="PLAT" evidence="3">
    <location>
        <begin position="352"/>
        <end position="477"/>
    </location>
</feature>
<evidence type="ECO:0000256" key="1">
    <source>
        <dbReference type="PROSITE-ProRule" id="PRU00152"/>
    </source>
</evidence>
<gene>
    <name evidence="4" type="ORF">I79_013982</name>
</gene>
<dbReference type="GlyGen" id="G3HSY3">
    <property type="glycosylation" value="1 site"/>
</dbReference>
<dbReference type="EMBL" id="JH000677">
    <property type="protein sequence ID" value="EGW09773.1"/>
    <property type="molecule type" value="Genomic_DNA"/>
</dbReference>
<accession>G3HSY3</accession>
<dbReference type="eggNOG" id="KOG3757">
    <property type="taxonomic scope" value="Eukaryota"/>
</dbReference>
<dbReference type="GO" id="GO:0042461">
    <property type="term" value="P:photoreceptor cell development"/>
    <property type="evidence" value="ECO:0007669"/>
    <property type="project" value="TreeGrafter"/>
</dbReference>
<dbReference type="Pfam" id="PF01477">
    <property type="entry name" value="PLAT"/>
    <property type="match status" value="2"/>
</dbReference>
<dbReference type="InterPro" id="IPR036392">
    <property type="entry name" value="PLAT/LH2_dom_sf"/>
</dbReference>